<dbReference type="AlphaFoldDB" id="A0A0B7NQU4"/>
<sequence>MSDESGFNINMRPPEGWSVKGTPAVVEAPITKAISHTVLGVISAKFVIAMELREPQKSISKRLKVDFPKKRNRKVPADSKTPKSKGTVTGHYMSFLMKAMDEMDHFPEMMGYYIIMDNALIHTSQEISAMIAERGYRSVCLPPYSPELNPIEQFWAIDKTESIHGH</sequence>
<proteinExistence type="predicted"/>
<dbReference type="EMBL" id="LN733663">
    <property type="protein sequence ID" value="CEP17359.1"/>
    <property type="molecule type" value="Genomic_DNA"/>
</dbReference>
<dbReference type="Gene3D" id="3.30.420.10">
    <property type="entry name" value="Ribonuclease H-like superfamily/Ribonuclease H"/>
    <property type="match status" value="1"/>
</dbReference>
<reference evidence="2 3" key="1">
    <citation type="submission" date="2014-09" db="EMBL/GenBank/DDBJ databases">
        <authorList>
            <person name="Ellenberger Sabrina"/>
        </authorList>
    </citation>
    <scope>NUCLEOTIDE SEQUENCE [LARGE SCALE GENOMIC DNA]</scope>
    <source>
        <strain evidence="2 3">CBS 412.66</strain>
    </source>
</reference>
<dbReference type="PANTHER" id="PTHR46564:SF1">
    <property type="entry name" value="TRANSPOSASE"/>
    <property type="match status" value="1"/>
</dbReference>
<evidence type="ECO:0000313" key="2">
    <source>
        <dbReference type="EMBL" id="CEP17359.1"/>
    </source>
</evidence>
<dbReference type="PANTHER" id="PTHR46564">
    <property type="entry name" value="TRANSPOSASE"/>
    <property type="match status" value="1"/>
</dbReference>
<protein>
    <recommendedName>
        <fullName evidence="1">Tc1-like transposase DDE domain-containing protein</fullName>
    </recommendedName>
</protein>
<dbReference type="GO" id="GO:0003676">
    <property type="term" value="F:nucleic acid binding"/>
    <property type="evidence" value="ECO:0007669"/>
    <property type="project" value="InterPro"/>
</dbReference>
<dbReference type="InterPro" id="IPR038717">
    <property type="entry name" value="Tc1-like_DDE_dom"/>
</dbReference>
<evidence type="ECO:0000313" key="3">
    <source>
        <dbReference type="Proteomes" id="UP000054107"/>
    </source>
</evidence>
<name>A0A0B7NQU4_9FUNG</name>
<evidence type="ECO:0000259" key="1">
    <source>
        <dbReference type="Pfam" id="PF13358"/>
    </source>
</evidence>
<dbReference type="STRING" id="35722.A0A0B7NQU4"/>
<dbReference type="Proteomes" id="UP000054107">
    <property type="component" value="Unassembled WGS sequence"/>
</dbReference>
<dbReference type="InterPro" id="IPR036397">
    <property type="entry name" value="RNaseH_sf"/>
</dbReference>
<organism evidence="2 3">
    <name type="scientific">Parasitella parasitica</name>
    <dbReference type="NCBI Taxonomy" id="35722"/>
    <lineage>
        <taxon>Eukaryota</taxon>
        <taxon>Fungi</taxon>
        <taxon>Fungi incertae sedis</taxon>
        <taxon>Mucoromycota</taxon>
        <taxon>Mucoromycotina</taxon>
        <taxon>Mucoromycetes</taxon>
        <taxon>Mucorales</taxon>
        <taxon>Mucorineae</taxon>
        <taxon>Mucoraceae</taxon>
        <taxon>Parasitella</taxon>
    </lineage>
</organism>
<accession>A0A0B7NQU4</accession>
<keyword evidence="3" id="KW-1185">Reference proteome</keyword>
<dbReference type="OrthoDB" id="2203793at2759"/>
<dbReference type="Pfam" id="PF13358">
    <property type="entry name" value="DDE_3"/>
    <property type="match status" value="1"/>
</dbReference>
<feature type="domain" description="Tc1-like transposase DDE" evidence="1">
    <location>
        <begin position="102"/>
        <end position="161"/>
    </location>
</feature>
<gene>
    <name evidence="2" type="primary">PARPA_11655.1 scaffold 44482</name>
</gene>